<evidence type="ECO:0000313" key="1">
    <source>
        <dbReference type="EMBL" id="BCS87853.1"/>
    </source>
</evidence>
<accession>A0ABM7P4P9</accession>
<dbReference type="Proteomes" id="UP001053296">
    <property type="component" value="Chromosome"/>
</dbReference>
<dbReference type="Gene3D" id="3.40.50.620">
    <property type="entry name" value="HUPs"/>
    <property type="match status" value="1"/>
</dbReference>
<sequence>MYSGGVDSVGVLYRLLTDDAYAAFAIRVHHMQLINREKRAAAEKQAVNQTLKLFAGKKFRPFTFTHCLHDYSFMKRDMIWDMDIANFMAANICAGDRDIVHVARGRTRTDLKTGGEMLLKRSERAMNIFNAIIEPSKSEATIIYPVIDLDKTEIWQMLPKPFREASWYCRTPIYDKAGKAYPCNRCVTCREMREVYEACGEKPPVLPKGLVPTPKEGIRAVVKRVQTSRATFTKKAAMKKA</sequence>
<name>A0ABM7P4P9_9BACT</name>
<evidence type="ECO:0008006" key="3">
    <source>
        <dbReference type="Google" id="ProtNLM"/>
    </source>
</evidence>
<reference evidence="1" key="1">
    <citation type="journal article" date="2022" name="Arch. Microbiol.">
        <title>Pseudodesulfovibrio sediminis sp. nov., a mesophilic and neutrophilic sulfate-reducing bacterium isolated from sediment of a brackish lake.</title>
        <authorList>
            <person name="Takahashi A."/>
            <person name="Kojima H."/>
            <person name="Watanabe M."/>
            <person name="Fukui M."/>
        </authorList>
    </citation>
    <scope>NUCLEOTIDE SEQUENCE</scope>
    <source>
        <strain evidence="1">SF6</strain>
    </source>
</reference>
<gene>
    <name evidence="1" type="ORF">PSDVSF_10950</name>
</gene>
<dbReference type="SUPFAM" id="SSF52402">
    <property type="entry name" value="Adenine nucleotide alpha hydrolases-like"/>
    <property type="match status" value="1"/>
</dbReference>
<protein>
    <recommendedName>
        <fullName evidence="3">7-cyano-7-deazaguanine synthase</fullName>
    </recommendedName>
</protein>
<organism evidence="1 2">
    <name type="scientific">Pseudodesulfovibrio sediminis</name>
    <dbReference type="NCBI Taxonomy" id="2810563"/>
    <lineage>
        <taxon>Bacteria</taxon>
        <taxon>Pseudomonadati</taxon>
        <taxon>Thermodesulfobacteriota</taxon>
        <taxon>Desulfovibrionia</taxon>
        <taxon>Desulfovibrionales</taxon>
        <taxon>Desulfovibrionaceae</taxon>
    </lineage>
</organism>
<keyword evidence="2" id="KW-1185">Reference proteome</keyword>
<dbReference type="EMBL" id="AP024485">
    <property type="protein sequence ID" value="BCS87853.1"/>
    <property type="molecule type" value="Genomic_DNA"/>
</dbReference>
<proteinExistence type="predicted"/>
<evidence type="ECO:0000313" key="2">
    <source>
        <dbReference type="Proteomes" id="UP001053296"/>
    </source>
</evidence>
<dbReference type="InterPro" id="IPR014729">
    <property type="entry name" value="Rossmann-like_a/b/a_fold"/>
</dbReference>